<dbReference type="Proteomes" id="UP000694392">
    <property type="component" value="Unplaced"/>
</dbReference>
<dbReference type="PANTHER" id="PTHR47144">
    <property type="entry name" value="ARMADILLO REPEAT-CONTAINING PROTEIN 12"/>
    <property type="match status" value="1"/>
</dbReference>
<dbReference type="AlphaFoldDB" id="A0A8D0HA22"/>
<dbReference type="Pfam" id="PF04826">
    <property type="entry name" value="Arm_2"/>
    <property type="match status" value="1"/>
</dbReference>
<dbReference type="InterPro" id="IPR006911">
    <property type="entry name" value="ARM-rpt_dom"/>
</dbReference>
<dbReference type="GeneTree" id="ENSGT00390000003856"/>
<evidence type="ECO:0000259" key="1">
    <source>
        <dbReference type="Pfam" id="PF04826"/>
    </source>
</evidence>
<dbReference type="InterPro" id="IPR011989">
    <property type="entry name" value="ARM-like"/>
</dbReference>
<feature type="domain" description="Armadillo repeat-containing" evidence="1">
    <location>
        <begin position="120"/>
        <end position="277"/>
    </location>
</feature>
<dbReference type="Ensembl" id="ENSSPUT00000018216.1">
    <property type="protein sequence ID" value="ENSSPUP00000017096.1"/>
    <property type="gene ID" value="ENSSPUG00000013216.1"/>
</dbReference>
<dbReference type="SUPFAM" id="SSF48371">
    <property type="entry name" value="ARM repeat"/>
    <property type="match status" value="1"/>
</dbReference>
<reference evidence="2" key="1">
    <citation type="submission" date="2025-08" db="UniProtKB">
        <authorList>
            <consortium name="Ensembl"/>
        </authorList>
    </citation>
    <scope>IDENTIFICATION</scope>
</reference>
<protein>
    <recommendedName>
        <fullName evidence="1">Armadillo repeat-containing domain-containing protein</fullName>
    </recommendedName>
</protein>
<dbReference type="OMA" id="WDTELHV"/>
<reference evidence="2" key="2">
    <citation type="submission" date="2025-09" db="UniProtKB">
        <authorList>
            <consortium name="Ensembl"/>
        </authorList>
    </citation>
    <scope>IDENTIFICATION</scope>
</reference>
<dbReference type="PANTHER" id="PTHR47144:SF1">
    <property type="entry name" value="ARMADILLO REPEAT-CONTAINING PROTEIN 12"/>
    <property type="match status" value="1"/>
</dbReference>
<dbReference type="Gene3D" id="1.25.10.10">
    <property type="entry name" value="Leucine-rich Repeat Variant"/>
    <property type="match status" value="1"/>
</dbReference>
<proteinExistence type="predicted"/>
<keyword evidence="3" id="KW-1185">Reference proteome</keyword>
<dbReference type="InterPro" id="IPR016024">
    <property type="entry name" value="ARM-type_fold"/>
</dbReference>
<accession>A0A8D0HA22</accession>
<organism evidence="2 3">
    <name type="scientific">Sphenodon punctatus</name>
    <name type="common">Tuatara</name>
    <name type="synonym">Hatteria punctata</name>
    <dbReference type="NCBI Taxonomy" id="8508"/>
    <lineage>
        <taxon>Eukaryota</taxon>
        <taxon>Metazoa</taxon>
        <taxon>Chordata</taxon>
        <taxon>Craniata</taxon>
        <taxon>Vertebrata</taxon>
        <taxon>Euteleostomi</taxon>
        <taxon>Lepidosauria</taxon>
        <taxon>Sphenodontia</taxon>
        <taxon>Sphenodontidae</taxon>
        <taxon>Sphenodon</taxon>
    </lineage>
</organism>
<evidence type="ECO:0000313" key="2">
    <source>
        <dbReference type="Ensembl" id="ENSSPUP00000017096.1"/>
    </source>
</evidence>
<evidence type="ECO:0000313" key="3">
    <source>
        <dbReference type="Proteomes" id="UP000694392"/>
    </source>
</evidence>
<dbReference type="GO" id="GO:0005634">
    <property type="term" value="C:nucleus"/>
    <property type="evidence" value="ECO:0007669"/>
    <property type="project" value="TreeGrafter"/>
</dbReference>
<name>A0A8D0HA22_SPHPU</name>
<dbReference type="InterPro" id="IPR042834">
    <property type="entry name" value="Armc12"/>
</dbReference>
<sequence>MIILNTNTVCAQDRRSWLAWMKDCLGLVTPRNIAVAATGAGAVYLICKTIVTGIYSRPFSKGPVSLAHEETDHVDGKDSGELRRLLLSLATKPDDDSKRMILHSITRSVYLMESEASACTYEDLKLLASFLDDEDEGIKVQALNALKAFATIEKFKISIQEWIPMILELVMSIWNPELHIAGLRLLNGVPLHDHTYPLLRRLIPTLMKILSTGKTLAQVQTLKLLSILAQKEELLFDVLSCQVPSDFLNLFQTSQPGNLLFEILFFAEKLSEGRLSSQYELELWEFNELSLHEVLFGENSHLADRLLSLIMHQEEEVQMQACRVILNLQLYKEEEETSFDQPMDGTFFPDDETQYNI</sequence>